<dbReference type="GO" id="GO:0034599">
    <property type="term" value="P:cellular response to oxidative stress"/>
    <property type="evidence" value="ECO:0007669"/>
    <property type="project" value="TreeGrafter"/>
</dbReference>
<feature type="active site" evidence="4">
    <location>
        <position position="11"/>
    </location>
</feature>
<dbReference type="NCBIfam" id="TIGR00401">
    <property type="entry name" value="msrA"/>
    <property type="match status" value="1"/>
</dbReference>
<evidence type="ECO:0000313" key="7">
    <source>
        <dbReference type="Proteomes" id="UP000464317"/>
    </source>
</evidence>
<evidence type="ECO:0000313" key="6">
    <source>
        <dbReference type="EMBL" id="BBU47733.1"/>
    </source>
</evidence>
<organism evidence="6 7">
    <name type="scientific">Mycoplasmopsis felis</name>
    <dbReference type="NCBI Taxonomy" id="33923"/>
    <lineage>
        <taxon>Bacteria</taxon>
        <taxon>Bacillati</taxon>
        <taxon>Mycoplasmatota</taxon>
        <taxon>Mycoplasmoidales</taxon>
        <taxon>Metamycoplasmataceae</taxon>
        <taxon>Mycoplasmopsis</taxon>
    </lineage>
</organism>
<evidence type="ECO:0000256" key="1">
    <source>
        <dbReference type="ARBA" id="ARBA00023002"/>
    </source>
</evidence>
<dbReference type="GO" id="GO:0005737">
    <property type="term" value="C:cytoplasm"/>
    <property type="evidence" value="ECO:0007669"/>
    <property type="project" value="TreeGrafter"/>
</dbReference>
<accession>A0A809SIE2</accession>
<comment type="catalytic activity">
    <reaction evidence="3 4">
        <text>[thioredoxin]-disulfide + L-methionine + H2O = L-methionine (S)-S-oxide + [thioredoxin]-dithiol</text>
        <dbReference type="Rhea" id="RHEA:19993"/>
        <dbReference type="Rhea" id="RHEA-COMP:10698"/>
        <dbReference type="Rhea" id="RHEA-COMP:10700"/>
        <dbReference type="ChEBI" id="CHEBI:15377"/>
        <dbReference type="ChEBI" id="CHEBI:29950"/>
        <dbReference type="ChEBI" id="CHEBI:50058"/>
        <dbReference type="ChEBI" id="CHEBI:57844"/>
        <dbReference type="ChEBI" id="CHEBI:58772"/>
        <dbReference type="EC" id="1.8.4.11"/>
    </reaction>
</comment>
<dbReference type="Proteomes" id="UP000464317">
    <property type="component" value="Chromosome"/>
</dbReference>
<reference evidence="6 7" key="1">
    <citation type="submission" date="2020-01" db="EMBL/GenBank/DDBJ databases">
        <title>Complete genome sequence of Mycoplasma felis strain Myco-2.</title>
        <authorList>
            <person name="Kinoshita Y."/>
            <person name="Niwa H."/>
            <person name="Uchida-Fujii E."/>
            <person name="Nukada T."/>
        </authorList>
    </citation>
    <scope>NUCLEOTIDE SEQUENCE [LARGE SCALE GENOMIC DNA]</scope>
    <source>
        <strain evidence="6 7">Myco-2</strain>
    </source>
</reference>
<dbReference type="KEGG" id="mfel:JPM2_4260"/>
<comment type="function">
    <text evidence="4">Has an important function as a repair enzyme for proteins that have been inactivated by oxidation. Catalyzes the reversible oxidation-reduction of methionine sulfoxide in proteins to methionine.</text>
</comment>
<name>A0A809SIE2_9BACT</name>
<dbReference type="Pfam" id="PF01625">
    <property type="entry name" value="PMSR"/>
    <property type="match status" value="1"/>
</dbReference>
<evidence type="ECO:0000256" key="4">
    <source>
        <dbReference type="HAMAP-Rule" id="MF_01401"/>
    </source>
</evidence>
<protein>
    <recommendedName>
        <fullName evidence="4">Peptide methionine sulfoxide reductase MsrA</fullName>
        <shortName evidence="4">Protein-methionine-S-oxide reductase</shortName>
        <ecNumber evidence="4">1.8.4.11</ecNumber>
    </recommendedName>
    <alternativeName>
        <fullName evidence="4">Peptide-methionine (S)-S-oxide reductase</fullName>
        <shortName evidence="4">Peptide Met(O) reductase</shortName>
    </alternativeName>
</protein>
<dbReference type="EMBL" id="AP022325">
    <property type="protein sequence ID" value="BBU47733.1"/>
    <property type="molecule type" value="Genomic_DNA"/>
</dbReference>
<keyword evidence="7" id="KW-1185">Reference proteome</keyword>
<dbReference type="GO" id="GO:0008113">
    <property type="term" value="F:peptide-methionine (S)-S-oxide reductase activity"/>
    <property type="evidence" value="ECO:0007669"/>
    <property type="project" value="UniProtKB-UniRule"/>
</dbReference>
<dbReference type="HAMAP" id="MF_01401">
    <property type="entry name" value="MsrA"/>
    <property type="match status" value="1"/>
</dbReference>
<dbReference type="RefSeq" id="WP_036430382.1">
    <property type="nucleotide sequence ID" value="NZ_AP022325.1"/>
</dbReference>
<sequence length="165" mass="19063">MVKEIYIAGGCFWGVQAYYDRLKGVLETSVHYLNGGFEGVSYKEVCLGSSHVEAVKVKYDDSLISESTIFELFVNIVDPYSLNKQGNDKGVQYRIGFYTNDSSLLNEYKQLNEEFKKNEQKDNYIEFLPVSDDTKAEGYHQDYLKKNPKGYCHINLYSIPEKYLK</sequence>
<dbReference type="InterPro" id="IPR036509">
    <property type="entry name" value="Met_Sox_Rdtase_MsrA_sf"/>
</dbReference>
<dbReference type="SUPFAM" id="SSF55068">
    <property type="entry name" value="Peptide methionine sulfoxide reductase"/>
    <property type="match status" value="1"/>
</dbReference>
<dbReference type="PANTHER" id="PTHR42799:SF2">
    <property type="entry name" value="MITOCHONDRIAL PEPTIDE METHIONINE SULFOXIDE REDUCTASE"/>
    <property type="match status" value="1"/>
</dbReference>
<evidence type="ECO:0000256" key="2">
    <source>
        <dbReference type="ARBA" id="ARBA00047806"/>
    </source>
</evidence>
<gene>
    <name evidence="4" type="primary">msrA</name>
    <name evidence="6" type="ORF">JPM2_4260</name>
</gene>
<comment type="catalytic activity">
    <reaction evidence="2 4">
        <text>L-methionyl-[protein] + [thioredoxin]-disulfide + H2O = L-methionyl-(S)-S-oxide-[protein] + [thioredoxin]-dithiol</text>
        <dbReference type="Rhea" id="RHEA:14217"/>
        <dbReference type="Rhea" id="RHEA-COMP:10698"/>
        <dbReference type="Rhea" id="RHEA-COMP:10700"/>
        <dbReference type="Rhea" id="RHEA-COMP:12313"/>
        <dbReference type="Rhea" id="RHEA-COMP:12315"/>
        <dbReference type="ChEBI" id="CHEBI:15377"/>
        <dbReference type="ChEBI" id="CHEBI:16044"/>
        <dbReference type="ChEBI" id="CHEBI:29950"/>
        <dbReference type="ChEBI" id="CHEBI:44120"/>
        <dbReference type="ChEBI" id="CHEBI:50058"/>
        <dbReference type="EC" id="1.8.4.11"/>
    </reaction>
</comment>
<dbReference type="InterPro" id="IPR002569">
    <property type="entry name" value="Met_Sox_Rdtase_MsrA_dom"/>
</dbReference>
<feature type="domain" description="Peptide methionine sulphoxide reductase MsrA" evidence="5">
    <location>
        <begin position="4"/>
        <end position="153"/>
    </location>
</feature>
<dbReference type="PANTHER" id="PTHR42799">
    <property type="entry name" value="MITOCHONDRIAL PEPTIDE METHIONINE SULFOXIDE REDUCTASE"/>
    <property type="match status" value="1"/>
</dbReference>
<evidence type="ECO:0000259" key="5">
    <source>
        <dbReference type="Pfam" id="PF01625"/>
    </source>
</evidence>
<evidence type="ECO:0000256" key="3">
    <source>
        <dbReference type="ARBA" id="ARBA00048782"/>
    </source>
</evidence>
<keyword evidence="1 4" id="KW-0560">Oxidoreductase</keyword>
<dbReference type="AlphaFoldDB" id="A0A809SIE2"/>
<proteinExistence type="inferred from homology"/>
<dbReference type="InterPro" id="IPR050162">
    <property type="entry name" value="MsrA_MetSO_reductase"/>
</dbReference>
<comment type="similarity">
    <text evidence="4">Belongs to the MsrA Met sulfoxide reductase family.</text>
</comment>
<dbReference type="Gene3D" id="3.30.1060.10">
    <property type="entry name" value="Peptide methionine sulphoxide reductase MsrA"/>
    <property type="match status" value="1"/>
</dbReference>
<dbReference type="EC" id="1.8.4.11" evidence="4"/>